<evidence type="ECO:0000313" key="2">
    <source>
        <dbReference type="EMBL" id="HJC49864.1"/>
    </source>
</evidence>
<reference evidence="2" key="1">
    <citation type="journal article" date="2021" name="PeerJ">
        <title>Extensive microbial diversity within the chicken gut microbiome revealed by metagenomics and culture.</title>
        <authorList>
            <person name="Gilroy R."/>
            <person name="Ravi A."/>
            <person name="Getino M."/>
            <person name="Pursley I."/>
            <person name="Horton D.L."/>
            <person name="Alikhan N.F."/>
            <person name="Baker D."/>
            <person name="Gharbi K."/>
            <person name="Hall N."/>
            <person name="Watson M."/>
            <person name="Adriaenssens E.M."/>
            <person name="Foster-Nyarko E."/>
            <person name="Jarju S."/>
            <person name="Secka A."/>
            <person name="Antonio M."/>
            <person name="Oren A."/>
            <person name="Chaudhuri R.R."/>
            <person name="La Ragione R."/>
            <person name="Hildebrand F."/>
            <person name="Pallen M.J."/>
        </authorList>
    </citation>
    <scope>NUCLEOTIDE SEQUENCE</scope>
    <source>
        <strain evidence="2">ChiSjej3B21-8574</strain>
    </source>
</reference>
<gene>
    <name evidence="2" type="ORF">H9754_04675</name>
</gene>
<dbReference type="EMBL" id="DWWD01000021">
    <property type="protein sequence ID" value="HJC49864.1"/>
    <property type="molecule type" value="Genomic_DNA"/>
</dbReference>
<organism evidence="2 3">
    <name type="scientific">Candidatus Anaerostipes avistercoris</name>
    <dbReference type="NCBI Taxonomy" id="2838462"/>
    <lineage>
        <taxon>Bacteria</taxon>
        <taxon>Bacillati</taxon>
        <taxon>Bacillota</taxon>
        <taxon>Clostridia</taxon>
        <taxon>Lachnospirales</taxon>
        <taxon>Lachnospiraceae</taxon>
        <taxon>Anaerostipes</taxon>
    </lineage>
</organism>
<dbReference type="InterPro" id="IPR003848">
    <property type="entry name" value="DUF218"/>
</dbReference>
<reference evidence="2" key="2">
    <citation type="submission" date="2021-04" db="EMBL/GenBank/DDBJ databases">
        <authorList>
            <person name="Gilroy R."/>
        </authorList>
    </citation>
    <scope>NUCLEOTIDE SEQUENCE</scope>
    <source>
        <strain evidence="2">ChiSjej3B21-8574</strain>
    </source>
</reference>
<dbReference type="PANTHER" id="PTHR30336">
    <property type="entry name" value="INNER MEMBRANE PROTEIN, PROBABLE PERMEASE"/>
    <property type="match status" value="1"/>
</dbReference>
<evidence type="ECO:0000259" key="1">
    <source>
        <dbReference type="Pfam" id="PF02698"/>
    </source>
</evidence>
<accession>A0A9D2PGM0</accession>
<dbReference type="Proteomes" id="UP000823904">
    <property type="component" value="Unassembled WGS sequence"/>
</dbReference>
<name>A0A9D2PGM0_9FIRM</name>
<dbReference type="Gene3D" id="3.40.50.620">
    <property type="entry name" value="HUPs"/>
    <property type="match status" value="1"/>
</dbReference>
<evidence type="ECO:0000313" key="3">
    <source>
        <dbReference type="Proteomes" id="UP000823904"/>
    </source>
</evidence>
<dbReference type="Pfam" id="PF02698">
    <property type="entry name" value="DUF218"/>
    <property type="match status" value="1"/>
</dbReference>
<protein>
    <submittedName>
        <fullName evidence="2">YdcF family protein</fullName>
    </submittedName>
</protein>
<dbReference type="InterPro" id="IPR014729">
    <property type="entry name" value="Rossmann-like_a/b/a_fold"/>
</dbReference>
<dbReference type="Gene3D" id="1.10.3620.10">
    <property type="entry name" value="YdcF like domain"/>
    <property type="match status" value="1"/>
</dbReference>
<dbReference type="GO" id="GO:0005886">
    <property type="term" value="C:plasma membrane"/>
    <property type="evidence" value="ECO:0007669"/>
    <property type="project" value="TreeGrafter"/>
</dbReference>
<feature type="domain" description="DUF218" evidence="1">
    <location>
        <begin position="73"/>
        <end position="172"/>
    </location>
</feature>
<dbReference type="InterPro" id="IPR051599">
    <property type="entry name" value="Cell_Envelope_Assoc"/>
</dbReference>
<dbReference type="AlphaFoldDB" id="A0A9D2PGM0"/>
<proteinExistence type="predicted"/>
<dbReference type="PANTHER" id="PTHR30336:SF20">
    <property type="entry name" value="DUF218 DOMAIN-CONTAINING PROTEIN"/>
    <property type="match status" value="1"/>
</dbReference>
<dbReference type="CDD" id="cd06259">
    <property type="entry name" value="YdcF-like"/>
    <property type="match status" value="1"/>
</dbReference>
<sequence>MHREFAEDVSRIAAFLAKRDVSRLTREALQETYGIEQPAVLLVFGNDLPYVAEAASKAFQTGIAEKMIFCGGIGHSTKRLRAAVAASQRYPWSLQVIDQLSEAEIYRMIACDLYQIPAEKILLDTQSANSGENAQNGLAVMEAHGLEDFPVILMQDPLLQRRAEASFRFYAGDRTMISYAPFLPVLNEDGRMKEEIPCLWDRDRMLELLFGEVIRLRDDENGYGPRGKGFIVHVEVPEEIETAYARLKNTHPEISRDMI</sequence>
<comment type="caution">
    <text evidence="2">The sequence shown here is derived from an EMBL/GenBank/DDBJ whole genome shotgun (WGS) entry which is preliminary data.</text>
</comment>